<dbReference type="RefSeq" id="WP_132103221.1">
    <property type="nucleotide sequence ID" value="NZ_SMLB01000012.1"/>
</dbReference>
<name>A0A4R5AC85_9ACTN</name>
<gene>
    <name evidence="2" type="ORF">E1262_11235</name>
</gene>
<dbReference type="AlphaFoldDB" id="A0A4R5AC85"/>
<keyword evidence="1" id="KW-0732">Signal</keyword>
<feature type="signal peptide" evidence="1">
    <location>
        <begin position="1"/>
        <end position="20"/>
    </location>
</feature>
<keyword evidence="3" id="KW-1185">Reference proteome</keyword>
<dbReference type="EMBL" id="SMLB01000012">
    <property type="protein sequence ID" value="TDD69841.1"/>
    <property type="molecule type" value="Genomic_DNA"/>
</dbReference>
<feature type="chain" id="PRO_5039014812" evidence="1">
    <location>
        <begin position="21"/>
        <end position="289"/>
    </location>
</feature>
<organism evidence="2 3">
    <name type="scientific">Jiangella aurantiaca</name>
    <dbReference type="NCBI Taxonomy" id="2530373"/>
    <lineage>
        <taxon>Bacteria</taxon>
        <taxon>Bacillati</taxon>
        <taxon>Actinomycetota</taxon>
        <taxon>Actinomycetes</taxon>
        <taxon>Jiangellales</taxon>
        <taxon>Jiangellaceae</taxon>
        <taxon>Jiangella</taxon>
    </lineage>
</organism>
<dbReference type="Gene3D" id="2.130.10.10">
    <property type="entry name" value="YVTN repeat-like/Quinoprotein amine dehydrogenase"/>
    <property type="match status" value="1"/>
</dbReference>
<dbReference type="InterPro" id="IPR054817">
    <property type="entry name" value="Glycosyl_F510_1955-like"/>
</dbReference>
<reference evidence="2 3" key="1">
    <citation type="submission" date="2019-02" db="EMBL/GenBank/DDBJ databases">
        <title>Draft genome sequences of novel Actinobacteria.</title>
        <authorList>
            <person name="Sahin N."/>
            <person name="Ay H."/>
            <person name="Saygin H."/>
        </authorList>
    </citation>
    <scope>NUCLEOTIDE SEQUENCE [LARGE SCALE GENOMIC DNA]</scope>
    <source>
        <strain evidence="2 3">8K307</strain>
    </source>
</reference>
<dbReference type="Proteomes" id="UP000295217">
    <property type="component" value="Unassembled WGS sequence"/>
</dbReference>
<dbReference type="NCBIfam" id="NF045728">
    <property type="entry name" value="glycosyl_F510_1955"/>
    <property type="match status" value="1"/>
</dbReference>
<dbReference type="OrthoDB" id="9764804at2"/>
<evidence type="ECO:0000313" key="3">
    <source>
        <dbReference type="Proteomes" id="UP000295217"/>
    </source>
</evidence>
<accession>A0A4R5AC85</accession>
<protein>
    <submittedName>
        <fullName evidence="2">Exo-alpha-sialidase</fullName>
    </submittedName>
</protein>
<dbReference type="PROSITE" id="PS51257">
    <property type="entry name" value="PROKAR_LIPOPROTEIN"/>
    <property type="match status" value="1"/>
</dbReference>
<comment type="caution">
    <text evidence="2">The sequence shown here is derived from an EMBL/GenBank/DDBJ whole genome shotgun (WGS) entry which is preliminary data.</text>
</comment>
<evidence type="ECO:0000313" key="2">
    <source>
        <dbReference type="EMBL" id="TDD69841.1"/>
    </source>
</evidence>
<dbReference type="SUPFAM" id="SSF110296">
    <property type="entry name" value="Oligoxyloglucan reducing end-specific cellobiohydrolase"/>
    <property type="match status" value="1"/>
</dbReference>
<dbReference type="InterPro" id="IPR015943">
    <property type="entry name" value="WD40/YVTN_repeat-like_dom_sf"/>
</dbReference>
<sequence>MTKRCARLPAAIAAAGLLLAGCGDDGDSAGDADTGATAEAHVGEPFDHIHGLGMVDDVLYVATHNGLFAVSPDGRASAASSDDHDFMGFTVADTGEFLASGHPNSRTDLPPNLGLLESSDRGATWNTLSLSGEVDFHTLDAKAGTVYGYDSGSGELLTTTDRETWTSLGQIPLADVAINPDDAASVLVTTEQGPQLSTDGGRTFAVVEGAPVVMLAEWPHADEVYGIAPDGAVHVSVDGGVTWEERAGLGGPPQAMTVAHDGAIYVALEGSIVASSDGGERFEPYYTWG</sequence>
<proteinExistence type="predicted"/>
<evidence type="ECO:0000256" key="1">
    <source>
        <dbReference type="SAM" id="SignalP"/>
    </source>
</evidence>